<dbReference type="Pfam" id="PF00593">
    <property type="entry name" value="TonB_dep_Rec_b-barrel"/>
    <property type="match status" value="1"/>
</dbReference>
<dbReference type="InterPro" id="IPR000531">
    <property type="entry name" value="Beta-barrel_TonB"/>
</dbReference>
<evidence type="ECO:0000256" key="9">
    <source>
        <dbReference type="RuleBase" id="RU003357"/>
    </source>
</evidence>
<dbReference type="OrthoDB" id="899266at2"/>
<evidence type="ECO:0000256" key="7">
    <source>
        <dbReference type="ARBA" id="ARBA00023237"/>
    </source>
</evidence>
<feature type="domain" description="TonB-dependent receptor-like beta-barrel" evidence="10">
    <location>
        <begin position="449"/>
        <end position="791"/>
    </location>
</feature>
<dbReference type="InterPro" id="IPR037066">
    <property type="entry name" value="Plug_dom_sf"/>
</dbReference>
<dbReference type="NCBIfam" id="TIGR04056">
    <property type="entry name" value="OMP_RagA_SusC"/>
    <property type="match status" value="1"/>
</dbReference>
<keyword evidence="2 8" id="KW-0813">Transport</keyword>
<evidence type="ECO:0000256" key="1">
    <source>
        <dbReference type="ARBA" id="ARBA00004571"/>
    </source>
</evidence>
<dbReference type="SUPFAM" id="SSF49464">
    <property type="entry name" value="Carboxypeptidase regulatory domain-like"/>
    <property type="match status" value="1"/>
</dbReference>
<evidence type="ECO:0000256" key="6">
    <source>
        <dbReference type="ARBA" id="ARBA00023136"/>
    </source>
</evidence>
<accession>A0A1M5KSY7</accession>
<keyword evidence="13" id="KW-1185">Reference proteome</keyword>
<evidence type="ECO:0000256" key="5">
    <source>
        <dbReference type="ARBA" id="ARBA00023077"/>
    </source>
</evidence>
<proteinExistence type="inferred from homology"/>
<dbReference type="Gene3D" id="2.40.170.20">
    <property type="entry name" value="TonB-dependent receptor, beta-barrel domain"/>
    <property type="match status" value="1"/>
</dbReference>
<dbReference type="Pfam" id="PF13715">
    <property type="entry name" value="CarbopepD_reg_2"/>
    <property type="match status" value="1"/>
</dbReference>
<dbReference type="RefSeq" id="WP_073068328.1">
    <property type="nucleotide sequence ID" value="NZ_FQUS01000034.1"/>
</dbReference>
<dbReference type="InterPro" id="IPR039426">
    <property type="entry name" value="TonB-dep_rcpt-like"/>
</dbReference>
<evidence type="ECO:0000256" key="4">
    <source>
        <dbReference type="ARBA" id="ARBA00022692"/>
    </source>
</evidence>
<dbReference type="InterPro" id="IPR023996">
    <property type="entry name" value="TonB-dep_OMP_SusC/RagA"/>
</dbReference>
<dbReference type="Gene3D" id="2.170.130.10">
    <property type="entry name" value="TonB-dependent receptor, plug domain"/>
    <property type="match status" value="1"/>
</dbReference>
<dbReference type="SUPFAM" id="SSF56935">
    <property type="entry name" value="Porins"/>
    <property type="match status" value="1"/>
</dbReference>
<evidence type="ECO:0000313" key="12">
    <source>
        <dbReference type="EMBL" id="SHG55972.1"/>
    </source>
</evidence>
<dbReference type="STRING" id="1194090.SAMN05443144_13412"/>
<evidence type="ECO:0000256" key="2">
    <source>
        <dbReference type="ARBA" id="ARBA00022448"/>
    </source>
</evidence>
<comment type="similarity">
    <text evidence="8 9">Belongs to the TonB-dependent receptor family.</text>
</comment>
<feature type="domain" description="TonB-dependent receptor plug" evidence="11">
    <location>
        <begin position="124"/>
        <end position="227"/>
    </location>
</feature>
<evidence type="ECO:0000313" key="13">
    <source>
        <dbReference type="Proteomes" id="UP000184041"/>
    </source>
</evidence>
<protein>
    <submittedName>
        <fullName evidence="12">TonB-linked outer membrane protein, SusC/RagA family</fullName>
    </submittedName>
</protein>
<keyword evidence="7 8" id="KW-0998">Cell outer membrane</keyword>
<dbReference type="InterPro" id="IPR012910">
    <property type="entry name" value="Plug_dom"/>
</dbReference>
<organism evidence="12 13">
    <name type="scientific">Fodinibius roseus</name>
    <dbReference type="NCBI Taxonomy" id="1194090"/>
    <lineage>
        <taxon>Bacteria</taxon>
        <taxon>Pseudomonadati</taxon>
        <taxon>Balneolota</taxon>
        <taxon>Balneolia</taxon>
        <taxon>Balneolales</taxon>
        <taxon>Balneolaceae</taxon>
        <taxon>Fodinibius</taxon>
    </lineage>
</organism>
<reference evidence="12 13" key="1">
    <citation type="submission" date="2016-11" db="EMBL/GenBank/DDBJ databases">
        <authorList>
            <person name="Jaros S."/>
            <person name="Januszkiewicz K."/>
            <person name="Wedrychowicz H."/>
        </authorList>
    </citation>
    <scope>NUCLEOTIDE SEQUENCE [LARGE SCALE GENOMIC DNA]</scope>
    <source>
        <strain evidence="12 13">DSM 21986</strain>
    </source>
</reference>
<dbReference type="GO" id="GO:0009279">
    <property type="term" value="C:cell outer membrane"/>
    <property type="evidence" value="ECO:0007669"/>
    <property type="project" value="UniProtKB-SubCell"/>
</dbReference>
<dbReference type="Proteomes" id="UP000184041">
    <property type="component" value="Unassembled WGS sequence"/>
</dbReference>
<name>A0A1M5KSY7_9BACT</name>
<sequence>MRKNIQWSRTGLWIVILILFGVTANVYAQQQGISGTVIDASTSETLPGVNILVKGTTAGTSTDGEGNYELEVPSLQDTLVVSFVGYQTREVPINGRTEITVQLQPQAIAGEEVVVVGYGTQEAENLTGSISTKNADFIKDRPLTNASQAIQGIGGVYVNQEGGQPGADNATIRIRGISTFGNNNPLVLVDGVEGSLRDVNPIDIENISVLKDAAAASIYGNRAASGVILITTKSGTKGGDLQADYTGYFGMQESTFLPDAVSNAVTYMEARNQASLNEGQDPPYSQEAIEEYRNGTDPDIYPNTDWMDVMFNPAPMQEHNLRLHGGSEQATYSFTLGYLNQDGVLMGTDAEKYSLNTNLKYDITDKLSVGAKISGTYWDRREGIGGTSWVMNLTFRALPIHPNKLSDGRYGDTWLTTPGHNVFRDPVALATEGKNDIESLRLLGHIDVNYVLPFGFEYNLNIAANKYDFLQSRFQPNLNYWNPKTNESREIRFSDVRHAYRNDQNNLNTTFFQTLNWTGDIGDHSNVETLIGFSRETFMNRGFNARREGFFGNTLYDLNAGSLNDRARGSSSESALMSYFGRVNYTLLERYLLEFNFRYDGSSRFAEGNRWGFFPSVSGAWRVSEEPFMSNVEVLNEFKLRASWGTLGNQDIPLFSYVSTVQLNQGHSFNDNLVPGAAITSIADPDITWETTTIKNFGVDLHLLNNRLGLTADVFDKKTTDILTQINVPAQVGNLGGPTTNLYSMSNKGLEVEANFRNSVSNDFSYHITGGAAYVTNNVDFLDGDVQYGGNTRWGSMYIITEGHPVR</sequence>
<dbReference type="Gene3D" id="2.60.40.1120">
    <property type="entry name" value="Carboxypeptidase-like, regulatory domain"/>
    <property type="match status" value="1"/>
</dbReference>
<keyword evidence="6 8" id="KW-0472">Membrane</keyword>
<keyword evidence="5 9" id="KW-0798">TonB box</keyword>
<gene>
    <name evidence="12" type="ORF">SAMN05443144_13412</name>
</gene>
<dbReference type="InterPro" id="IPR023997">
    <property type="entry name" value="TonB-dep_OMP_SusC/RagA_CS"/>
</dbReference>
<keyword evidence="4 8" id="KW-0812">Transmembrane</keyword>
<evidence type="ECO:0000259" key="10">
    <source>
        <dbReference type="Pfam" id="PF00593"/>
    </source>
</evidence>
<keyword evidence="3 8" id="KW-1134">Transmembrane beta strand</keyword>
<dbReference type="PROSITE" id="PS52016">
    <property type="entry name" value="TONB_DEPENDENT_REC_3"/>
    <property type="match status" value="1"/>
</dbReference>
<evidence type="ECO:0000256" key="8">
    <source>
        <dbReference type="PROSITE-ProRule" id="PRU01360"/>
    </source>
</evidence>
<dbReference type="Pfam" id="PF07715">
    <property type="entry name" value="Plug"/>
    <property type="match status" value="1"/>
</dbReference>
<dbReference type="EMBL" id="FQUS01000034">
    <property type="protein sequence ID" value="SHG55972.1"/>
    <property type="molecule type" value="Genomic_DNA"/>
</dbReference>
<dbReference type="AlphaFoldDB" id="A0A1M5KSY7"/>
<dbReference type="InterPro" id="IPR036942">
    <property type="entry name" value="Beta-barrel_TonB_sf"/>
</dbReference>
<evidence type="ECO:0000259" key="11">
    <source>
        <dbReference type="Pfam" id="PF07715"/>
    </source>
</evidence>
<dbReference type="NCBIfam" id="TIGR04057">
    <property type="entry name" value="SusC_RagA_signa"/>
    <property type="match status" value="1"/>
</dbReference>
<dbReference type="InterPro" id="IPR008969">
    <property type="entry name" value="CarboxyPept-like_regulatory"/>
</dbReference>
<comment type="subcellular location">
    <subcellularLocation>
        <location evidence="1 8">Cell outer membrane</location>
        <topology evidence="1 8">Multi-pass membrane protein</topology>
    </subcellularLocation>
</comment>
<evidence type="ECO:0000256" key="3">
    <source>
        <dbReference type="ARBA" id="ARBA00022452"/>
    </source>
</evidence>